<dbReference type="EMBL" id="BNCO01000006">
    <property type="protein sequence ID" value="GIL48627.1"/>
    <property type="molecule type" value="Genomic_DNA"/>
</dbReference>
<dbReference type="InterPro" id="IPR011050">
    <property type="entry name" value="Pectin_lyase_fold/virulence"/>
</dbReference>
<feature type="transmembrane region" description="Helical" evidence="2">
    <location>
        <begin position="3326"/>
        <end position="3345"/>
    </location>
</feature>
<dbReference type="InterPro" id="IPR051246">
    <property type="entry name" value="WDR48"/>
</dbReference>
<feature type="transmembrane region" description="Helical" evidence="2">
    <location>
        <begin position="2653"/>
        <end position="2676"/>
    </location>
</feature>
<dbReference type="PANTHER" id="PTHR19862:SF14">
    <property type="entry name" value="WD REPEAT-CONTAINING PROTEIN 48"/>
    <property type="match status" value="1"/>
</dbReference>
<feature type="transmembrane region" description="Helical" evidence="2">
    <location>
        <begin position="3121"/>
        <end position="3141"/>
    </location>
</feature>
<feature type="transmembrane region" description="Helical" evidence="2">
    <location>
        <begin position="2770"/>
        <end position="2791"/>
    </location>
</feature>
<dbReference type="GO" id="GO:0043130">
    <property type="term" value="F:ubiquitin binding"/>
    <property type="evidence" value="ECO:0007669"/>
    <property type="project" value="TreeGrafter"/>
</dbReference>
<keyword evidence="2" id="KW-0812">Transmembrane</keyword>
<keyword evidence="4" id="KW-1185">Reference proteome</keyword>
<dbReference type="Proteomes" id="UP000747399">
    <property type="component" value="Unassembled WGS sequence"/>
</dbReference>
<feature type="region of interest" description="Disordered" evidence="1">
    <location>
        <begin position="3455"/>
        <end position="3486"/>
    </location>
</feature>
<evidence type="ECO:0000256" key="1">
    <source>
        <dbReference type="SAM" id="MobiDB-lite"/>
    </source>
</evidence>
<feature type="transmembrane region" description="Helical" evidence="2">
    <location>
        <begin position="3262"/>
        <end position="3281"/>
    </location>
</feature>
<reference evidence="3" key="1">
    <citation type="journal article" date="2021" name="Proc. Natl. Acad. Sci. U.S.A.">
        <title>Three genomes in the algal genus Volvox reveal the fate of a haploid sex-determining region after a transition to homothallism.</title>
        <authorList>
            <person name="Yamamoto K."/>
            <person name="Hamaji T."/>
            <person name="Kawai-Toyooka H."/>
            <person name="Matsuzaki R."/>
            <person name="Takahashi F."/>
            <person name="Nishimura Y."/>
            <person name="Kawachi M."/>
            <person name="Noguchi H."/>
            <person name="Minakuchi Y."/>
            <person name="Umen J.G."/>
            <person name="Toyoda A."/>
            <person name="Nozaki H."/>
        </authorList>
    </citation>
    <scope>NUCLEOTIDE SEQUENCE</scope>
    <source>
        <strain evidence="3">NIES-3780</strain>
    </source>
</reference>
<dbReference type="GO" id="GO:0000724">
    <property type="term" value="P:double-strand break repair via homologous recombination"/>
    <property type="evidence" value="ECO:0007669"/>
    <property type="project" value="TreeGrafter"/>
</dbReference>
<dbReference type="InterPro" id="IPR006626">
    <property type="entry name" value="PbH1"/>
</dbReference>
<dbReference type="PANTHER" id="PTHR19862">
    <property type="entry name" value="WD REPEAT-CONTAINING PROTEIN 48"/>
    <property type="match status" value="1"/>
</dbReference>
<comment type="caution">
    <text evidence="3">The sequence shown here is derived from an EMBL/GenBank/DDBJ whole genome shotgun (WGS) entry which is preliminary data.</text>
</comment>
<feature type="transmembrane region" description="Helical" evidence="2">
    <location>
        <begin position="3293"/>
        <end position="3314"/>
    </location>
</feature>
<dbReference type="SMART" id="SM00710">
    <property type="entry name" value="PbH1"/>
    <property type="match status" value="21"/>
</dbReference>
<protein>
    <submittedName>
        <fullName evidence="3">Uncharacterized protein</fullName>
    </submittedName>
</protein>
<feature type="region of interest" description="Disordered" evidence="1">
    <location>
        <begin position="1506"/>
        <end position="1535"/>
    </location>
</feature>
<feature type="region of interest" description="Disordered" evidence="1">
    <location>
        <begin position="320"/>
        <end position="342"/>
    </location>
</feature>
<organism evidence="3 4">
    <name type="scientific">Volvox africanus</name>
    <dbReference type="NCBI Taxonomy" id="51714"/>
    <lineage>
        <taxon>Eukaryota</taxon>
        <taxon>Viridiplantae</taxon>
        <taxon>Chlorophyta</taxon>
        <taxon>core chlorophytes</taxon>
        <taxon>Chlorophyceae</taxon>
        <taxon>CS clade</taxon>
        <taxon>Chlamydomonadales</taxon>
        <taxon>Volvocaceae</taxon>
        <taxon>Volvox</taxon>
    </lineage>
</organism>
<feature type="compositionally biased region" description="Basic and acidic residues" evidence="1">
    <location>
        <begin position="1516"/>
        <end position="1530"/>
    </location>
</feature>
<evidence type="ECO:0000313" key="3">
    <source>
        <dbReference type="EMBL" id="GIL48627.1"/>
    </source>
</evidence>
<feature type="compositionally biased region" description="Polar residues" evidence="1">
    <location>
        <begin position="3455"/>
        <end position="3472"/>
    </location>
</feature>
<feature type="transmembrane region" description="Helical" evidence="2">
    <location>
        <begin position="3185"/>
        <end position="3210"/>
    </location>
</feature>
<keyword evidence="2" id="KW-0472">Membrane</keyword>
<sequence>MQLLDFLGRSCRKMNYFDCLATKALALQILLTAVTLLECHGQQSPSSSTAETPQPTHTCRVVLRGIPAGSTEGIFSLGEFSLHCWSSGNQQVGKTDVTANSNSDSAVEVRFGSGLIKYLNESAANVNVRGVNWSTTGRPIVNISKGSGESDNQRPASSDVGSNALAFEDWGIDLLNVPHLKLVDSVVSGVPLSTSGPLLQCLNCSFLTAQNVTLQGLRRPANRSSTSHFGAVRVTGLRGANLESIRCSEVRGAMGWACVLLQAWSDAAIYIRDSLFDNNAMEGNGWMPRKSSSPLSSPSGYPATSFPILQNSAAPPSFSASSYHESSASAEAPPPGALSPVSSMYTGTPPSFNISSSIGQLEALSHGMIFCSNPAAYPGNDPTELGHGAVLVAYFTDDEVCTSDVDHYDATLMIERTVMRQNTGGCGAGVSVKSGVPSGMMPCPPGRVHVHFSLSNSTIESNTAAMDGGGLHYSEFSSSSGMLYMTMKDGSILSSNIAQGQGGGAALFSFNIGYLNISGSEISYNAAIGSFQSNSGDGGGLYMGTFFDVSAVIISNSRLSHNTAAGFGGAISADGITENNISILRIAVGSTLFNNTAGKNGGALHARLVKLSSLDVEGGSSFNGNTAGMNGGAISICSKQEDIGYMGTVRLSSGSEVSDNHATNGHGGAVYLSASQGGIQSINVTDATISRNTASCRIVEGCKSTGGGISAYLQGSILPILFVGGRTLFANNTAVCHGGAVFLSSQSRSSPDTSPGIFLYGGTFTGNSALNGHGGAVFLNQSGGNMDALEFSNASFINNTGLCHGGALYLELFSNTGAQSSSQGGGQLGSVTITDGSILAFNSATGRINVMDCPYASESNGGAMYLSVSRIDRPIKIAGGSSIFKNAARDQGGVIFVPGDTHQAGFVISGGSNVSYNTAGDIGGAFLLLNTVQQQQKQQQQQSLQDPVVDINGGSVVSYNYAGSAGGFLLISTRREGVDIKIAGANVVGNRAKGDGGFIVMRAGDHANVAIVDGSIIASNSAEGQGGAFSFTLSESFNLEVTGASIVRGNQAASNGGALFVTVGPGNIGDILIDGGSVVANNTAVYGNGGAFAIQALRGIRAVSVNGRSQVENNTAGGSGGAVYIDSPVAPGYIGAISWNGSSTLSNNNASERGGGIYMASGSTAQVYVLGGSQWDGNTAKADGGALYINTFDNLNTVSQLVISGGSHLDGNRAQNGGVMYVRGFARLDVSDKSTMALNSAVYDGGVAFFTQLPLEVHLQSCNVSGNIASRGSGGAFFLATVDPVPSPKSTHPSCVLPLSVSSVYIVNASLFGNTAGGADGGALYFQPHVTCGEDAGIMLHVNESKFMDNKATGAGGAIALRDASLAVSRITICRSTFKHNTAGAVTGDFKGLASYGGALLIWREPSDAQKNLTASCQLKVVNTSFEANICNGGSGGAVMLISCGSEFWGSTFTANRATLSGGAVGALHLARSSATLGITTVAASMAVEEGQSATFTQGRRLLLSGGGGGITSTPRPRDSLPDGQSDRFDGGSGLQQHVSRRKLGATVLNDCSGVRYRMMNWSTSIMNSNFNQNSADLEYGGALFLYASSDAGRIQILNCNFTRNRAVQQFAGAALLAARGNGTSVHVTGSNFDSNSADTASAGALYTLIGVDACAALVDLSMVRNHAAVSGGAGVLDVRSEGSILLRNLSAGYNHVKSGDGGAIQIQVQTNGTASITGCSFTDNIAAGNGGALALEGNCNSYFYLQNATLARNHADKSGGAMSVLYAAQMPHLIDGSLFGPSSVPVQQVPANPCPDMSSSDVRNQASMQEVEFRNNTAGRHGGAFFLAPASTFTIYNSSMQGNSACRGGGSMAAENCSALTLLGSVLRDSSTSGSGGGLYTFGCRRVLLEHTYFIGNQAGVSGGGLTISGQPDDVQTADPQTALNSTSTSAADNGFPSDYSSMILHKITASGNRVTRTVDMQGADCQSSVGNEGTEQLGPNGMGGGVTIAGKVVGVLSCLNLTQPNYARFGTSIASTQRCYPASTSSSPATAIPKVLNDTYEMQAWHRVWVQLDALAAVRCWILQLSDTLLPSIGAPSRLLVAAAETAAAAVGSDQGQGTGDTTFAPQQQILSIWVDDYLASALHARCDPEGGGVDGSSEDVNMTTSGPVASGQLWAANDDKIIRIATNRLIETRTQRVYSEEFFAGQVLSFAAANGTISKAADMAADVGSLSQKRFKQLASQLADCVSFPASMAYGERQVFIMEWPYIALPSTYMGLRVFDQDAPYTQRLQLEAGFTFNITAQLYDMFGQKVTWDVAPSTITMALRPRPIDGGPYNAEAADGSAPWLDANVANLDPGLNKSLIVSVVNGSATWSGVTVYAWPGLYSLLLDFSTNPHASYVKVAPLEMLVEVLPCQVGDTLDLSRVSYKSSFTGCKTCPSGQYGLWRDERPALTTVKQSMEIIKAAGVNDLTVNRTAYYQWMNDTLSGQDAQCQLCPSNAVCLSGAVIVPVPGYWHSAANSTQLHACPNSAACTVTGDVKIFPTLVNTIGRYSDYRTKLLSWCQLGWYGSNAAPGTEAQHAYLPGPATSHQQAQSGLSEIPILLNEDLDLSEEITSSASTLPRCLLFGLSSWHPDSYMQQQCAEGYTGNLCAACLPNYYIDSSFTCKRCPSVARTVVLGLISFFSSVVLILFTAITNFSEGFGDGNNSPVQALPGNKAAAADRVDAGDVVKVIVLHIQYLIIVTRLSVDYPSVILQCQAVLGAVTGAENYVMYSPSCLVPDKDSAGQALIQWLAGILTPCAVAVVSMMLWTLRYAYPLRKTAIQACVKVAQSLWAALFRTRKAGAAWLAHSSKRSAGFPRIRHCRSNLDGIPTTSAPPNHIAADLNPPAPSATPLPGPMGSLGICNVFKDVQIVAFDSEYLLSNSKDPAGLNASPPANPTARASIDAPPLPVDLAASARAAALTVDLNGVELSTGVHVTGPIAAPSILPLFADHAGACQSHDQVLVPGNRLDSVLSNVPETHRAPAVAAGPSTIPYGPPSLYINYNSICMFHDGTHMGTAQTAMPPNAHGAVLQYFNRHQPEAIGLKKMPKTMLSTVGSAALSDAMKTLSRLRTLAVNTQQSSQATFVQVDKAMSLREQLGVVLMAAVFILYPSWAHAALSTFACYPIDDGEGPFSEAQQATWKYGYWVRNMQAMCYSGNHLRVYVPIGVAAAVVFCLLPPLMSFWFVWRVRGRLNDTHVRKVYGFLYKRYKPRFIWWETVLQLETLILVTVEVLGRGLNVAYQALLLLVVFTVIALVNVSCAPLLSRMLVLMEFISLGTLSLTITLSLYFTIDGGLNPMAENALAILIITLNTSLIGFFLVVASRHFWPAIISSKFAPTLQSMMQKLSNLASSSAGSRPHQAGEDMEADASGGDGGDQQRRSCWPILNSLSVAWRIKSDSASINMGRAASTSDNGGAASGRCRLEDLVIDETTSNGTLGSGAESSGSVAQRISPGAHNMDMGHGVTRSAGIATCRDTAPSKVCIRLGGTA</sequence>
<accession>A0A8J4EUL8</accession>
<proteinExistence type="predicted"/>
<keyword evidence="2" id="KW-1133">Transmembrane helix</keyword>
<dbReference type="SUPFAM" id="SSF51126">
    <property type="entry name" value="Pectin lyase-like"/>
    <property type="match status" value="4"/>
</dbReference>
<evidence type="ECO:0000256" key="2">
    <source>
        <dbReference type="SAM" id="Phobius"/>
    </source>
</evidence>
<feature type="transmembrane region" description="Helical" evidence="2">
    <location>
        <begin position="3236"/>
        <end position="3256"/>
    </location>
</feature>
<feature type="region of interest" description="Disordered" evidence="1">
    <location>
        <begin position="3374"/>
        <end position="3401"/>
    </location>
</feature>
<name>A0A8J4EUL8_9CHLO</name>
<gene>
    <name evidence="3" type="ORF">Vafri_5094</name>
</gene>
<evidence type="ECO:0000313" key="4">
    <source>
        <dbReference type="Proteomes" id="UP000747399"/>
    </source>
</evidence>
<feature type="compositionally biased region" description="Low complexity" evidence="1">
    <location>
        <begin position="320"/>
        <end position="331"/>
    </location>
</feature>
<feature type="region of interest" description="Disordered" evidence="1">
    <location>
        <begin position="139"/>
        <end position="158"/>
    </location>
</feature>
<feature type="compositionally biased region" description="Polar residues" evidence="1">
    <location>
        <begin position="144"/>
        <end position="158"/>
    </location>
</feature>